<dbReference type="EMBL" id="CP003879">
    <property type="protein sequence ID" value="AFU67836.1"/>
    <property type="molecule type" value="Genomic_DNA"/>
</dbReference>
<protein>
    <submittedName>
        <fullName evidence="2">Uncharacterized protein</fullName>
    </submittedName>
</protein>
<dbReference type="AlphaFoldDB" id="K4IFH4"/>
<evidence type="ECO:0000313" key="2">
    <source>
        <dbReference type="EMBL" id="AFU67836.1"/>
    </source>
</evidence>
<feature type="signal peptide" evidence="1">
    <location>
        <begin position="1"/>
        <end position="22"/>
    </location>
</feature>
<dbReference type="Proteomes" id="UP000008514">
    <property type="component" value="Chromosome"/>
</dbReference>
<keyword evidence="3" id="KW-1185">Reference proteome</keyword>
<evidence type="ECO:0000256" key="1">
    <source>
        <dbReference type="SAM" id="SignalP"/>
    </source>
</evidence>
<proteinExistence type="predicted"/>
<feature type="chain" id="PRO_5003877685" evidence="1">
    <location>
        <begin position="23"/>
        <end position="819"/>
    </location>
</feature>
<name>K4IFH4_PSYTT</name>
<dbReference type="HOGENOM" id="CLU_016839_0_0_10"/>
<gene>
    <name evidence="2" type="ordered locus">P700755_000854</name>
</gene>
<reference evidence="2" key="2">
    <citation type="submission" date="2012-09" db="EMBL/GenBank/DDBJ databases">
        <title>The complete sequence of Psychroflexus torquis an extreme psychrophile from sea-ice that is stimulated by light.</title>
        <authorList>
            <person name="Feng S."/>
            <person name="Powell S.M."/>
            <person name="Bowman J.P."/>
        </authorList>
    </citation>
    <scope>NUCLEOTIDE SEQUENCE [LARGE SCALE GENOMIC DNA]</scope>
    <source>
        <strain evidence="2">ATCC 700755</strain>
    </source>
</reference>
<dbReference type="KEGG" id="ptq:P700755_000854"/>
<reference evidence="2" key="1">
    <citation type="submission" date="2006-03" db="EMBL/GenBank/DDBJ databases">
        <authorList>
            <person name="Bowman J."/>
            <person name="Ferriera S."/>
            <person name="Johnson J."/>
            <person name="Kravitz S."/>
            <person name="Halpern A."/>
            <person name="Remington K."/>
            <person name="Beeson K."/>
            <person name="Tran B."/>
            <person name="Rogers Y.-H."/>
            <person name="Friedman R."/>
            <person name="Venter J.C."/>
        </authorList>
    </citation>
    <scope>NUCLEOTIDE SEQUENCE [LARGE SCALE GENOMIC DNA]</scope>
    <source>
        <strain evidence="2">ATCC 700755</strain>
    </source>
</reference>
<keyword evidence="1" id="KW-0732">Signal</keyword>
<accession>K4IFH4</accession>
<organism evidence="2 3">
    <name type="scientific">Psychroflexus torquis (strain ATCC 700755 / CIP 106069 / ACAM 623)</name>
    <dbReference type="NCBI Taxonomy" id="313595"/>
    <lineage>
        <taxon>Bacteria</taxon>
        <taxon>Pseudomonadati</taxon>
        <taxon>Bacteroidota</taxon>
        <taxon>Flavobacteriia</taxon>
        <taxon>Flavobacteriales</taxon>
        <taxon>Flavobacteriaceae</taxon>
        <taxon>Psychroflexus</taxon>
    </lineage>
</organism>
<dbReference type="eggNOG" id="COG1520">
    <property type="taxonomic scope" value="Bacteria"/>
</dbReference>
<dbReference type="STRING" id="313595.P700755_000854"/>
<sequence length="819" mass="92624">MSMRFSLLMFCLSLCVISCDFNAESAQGELIDFIPSKSILVLESESLSETLEDFISTDLFENNKSLPLFKELQENFRFVKYFEQDAEAFLAVTPIGERELATSLIIKDKYLNLDSLQLSKEQKIEYAGKSISEFNLEGFTFYSTLLNRVRIASESKLIIENVIRAHNNQFKFDAIFYKAHKAATGNSSVFINLEEADYLYQNEFDELSPKSLQGLGKWLSVDLDVSSGNLKWSGVILSEENSKKLHLFNGTSPTSFRLHEVTPTNAIGFMSLSFSSFETLQKNRASQNYSATSTFKPLFENTNEVGAIQLENGALVYDMISNNVTQALDSLKVISEEESSFRNQTIYSFEPENVFADFSPLVSNHKFAAFTVYDSHFLFAKDREILENLLVNIDNRSVLSESSSFQNAVGVMSSSAHITWAGQLDEIMDRLETSATTDFLPNLKDLDTKAYKSVIMQATQEDSFAFVNGIIAKAKAETTSTEAIQARRIKLDNNIATDPQFFINWRTRQKDIAIQDSENTLHLIDKNGKTLWTNSLDSRVVGEILSFDIFRNTRLQMAFTTQNKLYVLDKNGTNVNPFPLDFKDLVTEGLAIFDYDNNGKYRFVVVQDEDILMFNKEGKLIKGFDYKAQGPIQRTPQHIRIGRKDYILVENDLGLKILSRTASERVKPNQKLSSSPNAWGLYNSSFTGTNTDGDLIEIAENGIVQKTELGLSKNHFTAIHAKHVVTFSENKLNINGVNKTLDYGLYFPPQIHEQSTRTFFSIVDQQAKKVYLFDEQAELVPGFPVFGSSQIDLDMSKPSQLHFTVKGDDEALLLYTKNF</sequence>
<evidence type="ECO:0000313" key="3">
    <source>
        <dbReference type="Proteomes" id="UP000008514"/>
    </source>
</evidence>